<gene>
    <name evidence="1" type="ORF">Lp19_2932</name>
</gene>
<comment type="caution">
    <text evidence="1">The sequence shown here is derived from an EMBL/GenBank/DDBJ whole genome shotgun (WGS) entry which is preliminary data.</text>
</comment>
<accession>A0A165QYG3</accession>
<protein>
    <submittedName>
        <fullName evidence="1">Uncharacterized protein</fullName>
    </submittedName>
</protein>
<organism evidence="1 2">
    <name type="scientific">Lactiplantibacillus plantarum</name>
    <name type="common">Lactobacillus plantarum</name>
    <dbReference type="NCBI Taxonomy" id="1590"/>
    <lineage>
        <taxon>Bacteria</taxon>
        <taxon>Bacillati</taxon>
        <taxon>Bacillota</taxon>
        <taxon>Bacilli</taxon>
        <taxon>Lactobacillales</taxon>
        <taxon>Lactobacillaceae</taxon>
        <taxon>Lactiplantibacillus</taxon>
    </lineage>
</organism>
<reference evidence="1 2" key="1">
    <citation type="submission" date="2016-03" db="EMBL/GenBank/DDBJ databases">
        <title>Comparative genomics of 54 Lactobacillus plantarum strains reveals genomic uncoupling from niche constraints.</title>
        <authorList>
            <person name="Martino M.E."/>
        </authorList>
    </citation>
    <scope>NUCLEOTIDE SEQUENCE [LARGE SCALE GENOMIC DNA]</scope>
    <source>
        <strain evidence="1 2">19.1</strain>
    </source>
</reference>
<dbReference type="PATRIC" id="fig|1590.198.peg.2473"/>
<evidence type="ECO:0000313" key="2">
    <source>
        <dbReference type="Proteomes" id="UP000076882"/>
    </source>
</evidence>
<proteinExistence type="predicted"/>
<evidence type="ECO:0000313" key="1">
    <source>
        <dbReference type="EMBL" id="KZU91646.1"/>
    </source>
</evidence>
<sequence length="39" mass="3993">MSAHVFLLDHLGPAGLGLLGADAIVLFALTYLSQAVLSP</sequence>
<dbReference type="Proteomes" id="UP000076882">
    <property type="component" value="Unassembled WGS sequence"/>
</dbReference>
<name>A0A165QYG3_LACPN</name>
<dbReference type="AlphaFoldDB" id="A0A165QYG3"/>
<dbReference type="EMBL" id="LUXM01000040">
    <property type="protein sequence ID" value="KZU91646.1"/>
    <property type="molecule type" value="Genomic_DNA"/>
</dbReference>